<dbReference type="InterPro" id="IPR050464">
    <property type="entry name" value="Zeta_carotene_desat/Oxidored"/>
</dbReference>
<dbReference type="RefSeq" id="WP_206725016.1">
    <property type="nucleotide sequence ID" value="NZ_CP071090.1"/>
</dbReference>
<evidence type="ECO:0000256" key="1">
    <source>
        <dbReference type="SAM" id="MobiDB-lite"/>
    </source>
</evidence>
<name>A0ABX7NY91_9BACT</name>
<dbReference type="SUPFAM" id="SSF51905">
    <property type="entry name" value="FAD/NAD(P)-binding domain"/>
    <property type="match status" value="1"/>
</dbReference>
<dbReference type="Proteomes" id="UP000662747">
    <property type="component" value="Chromosome"/>
</dbReference>
<keyword evidence="3" id="KW-1185">Reference proteome</keyword>
<feature type="region of interest" description="Disordered" evidence="1">
    <location>
        <begin position="1"/>
        <end position="23"/>
    </location>
</feature>
<organism evidence="2 3">
    <name type="scientific">Pyxidicoccus parkwayensis</name>
    <dbReference type="NCBI Taxonomy" id="2813578"/>
    <lineage>
        <taxon>Bacteria</taxon>
        <taxon>Pseudomonadati</taxon>
        <taxon>Myxococcota</taxon>
        <taxon>Myxococcia</taxon>
        <taxon>Myxococcales</taxon>
        <taxon>Cystobacterineae</taxon>
        <taxon>Myxococcaceae</taxon>
        <taxon>Pyxidicoccus</taxon>
    </lineage>
</organism>
<evidence type="ECO:0000313" key="3">
    <source>
        <dbReference type="Proteomes" id="UP000662747"/>
    </source>
</evidence>
<gene>
    <name evidence="2" type="ORF">JY651_00185</name>
</gene>
<dbReference type="EMBL" id="CP071090">
    <property type="protein sequence ID" value="QSQ23443.1"/>
    <property type="molecule type" value="Genomic_DNA"/>
</dbReference>
<proteinExistence type="predicted"/>
<feature type="compositionally biased region" description="Basic and acidic residues" evidence="1">
    <location>
        <begin position="1"/>
        <end position="21"/>
    </location>
</feature>
<dbReference type="PANTHER" id="PTHR42923:SF46">
    <property type="entry name" value="AMINE OXIDASE"/>
    <property type="match status" value="1"/>
</dbReference>
<evidence type="ECO:0000313" key="2">
    <source>
        <dbReference type="EMBL" id="QSQ23443.1"/>
    </source>
</evidence>
<dbReference type="Pfam" id="PF13450">
    <property type="entry name" value="NAD_binding_8"/>
    <property type="match status" value="1"/>
</dbReference>
<accession>A0ABX7NY91</accession>
<protein>
    <submittedName>
        <fullName evidence="2">NAD(P)-binding protein</fullName>
    </submittedName>
</protein>
<sequence>MAGQKEDLPTPDPSPDRESPGRVHIYGGGIAGLTAAHELARRGFRVWLYEPAREYDETGHPERAPALGGLARSQFMHAGKGALGNFPRQGTFTSSDRYQLHYPFTPGLPPNEEGELENQSLVHNFIAWCGYFRNQGPSPGIMHIRVPRTPGFDVLGSPGNQRYSQRRDQAYRVKEYLQRAITSDERPSPYLTLERVIVVDDQEENFAEAMGEPFPPLEDKDELTLEVLHFLPGEHGFRFFPSYYRHLFSTLVETPILDDQGRPTGRRVFDNLVPSSFYGIAAKGRRIRFLRRAPSTRPFEMLQDLMDLGSSGYPATDMLQFTLRIWRYMSTCSERRKADFEGISWWEYLEGYEPKTGMRRYKYSEDFRRDMQFAPRVLAAFDGTWGDARTNGNTLAQLYLNNVLPLPKTDGTLNGPTTSAWFRPWRRYLESLGVVFSDSRLTRFELDGEGRLVAWVRPQGADTDEQDSVGQDYFGGEERVDYYVVATDAVAAEAVTAGLPTIGVIEKLRGFTTTIPANPRGPEQQQPRSASVLPGQVPWDRFQTLTGIQFFFPSSVRLAEGYLYFLDAPWGLSAINSHQYWATPPSLGQDGFGAVLSVDIGNWYVHEEGVPSPSDCSRYELAQEVWRQIRQATEQHQAPLPQARQFAFTLPEPAWYHLDRYIRFAPDDSGQEHPAENCAPYLIPIVGDWDSRPGTEPWDPLGAETVVPSDQRVPAGLWQAPHGGYPVHWDQLVFAGTYLKTFTRMTTMESANESARHAVNAILDHYLTFRQQPSEPLLRGGVGIESVPAVPEYSGQGTLTGSPEFRMTPIGEYCRIWDPEKYELPELMPLRELDAKLYASGLPHVWDVLRLEPVALPLLASLPPSGGDEALKAFLQQVRELLGALLKPLQPQPGA</sequence>
<reference evidence="2 3" key="1">
    <citation type="submission" date="2021-02" db="EMBL/GenBank/DDBJ databases">
        <title>De Novo genome assembly of isolated myxobacteria.</title>
        <authorList>
            <person name="Stevens D.C."/>
        </authorList>
    </citation>
    <scope>NUCLEOTIDE SEQUENCE [LARGE SCALE GENOMIC DNA]</scope>
    <source>
        <strain evidence="3">SCPEA02</strain>
    </source>
</reference>
<dbReference type="InterPro" id="IPR036188">
    <property type="entry name" value="FAD/NAD-bd_sf"/>
</dbReference>
<dbReference type="PANTHER" id="PTHR42923">
    <property type="entry name" value="PROTOPORPHYRINOGEN OXIDASE"/>
    <property type="match status" value="1"/>
</dbReference>
<dbReference type="Gene3D" id="3.50.50.60">
    <property type="entry name" value="FAD/NAD(P)-binding domain"/>
    <property type="match status" value="1"/>
</dbReference>